<dbReference type="PANTHER" id="PTHR23234:SF10">
    <property type="entry name" value="RIKEN CDNA 6720489N17 GENE-RELATED"/>
    <property type="match status" value="1"/>
</dbReference>
<organism evidence="15 16">
    <name type="scientific">Gouania willdenowi</name>
    <name type="common">Blunt-snouted clingfish</name>
    <name type="synonym">Lepadogaster willdenowi</name>
    <dbReference type="NCBI Taxonomy" id="441366"/>
    <lineage>
        <taxon>Eukaryota</taxon>
        <taxon>Metazoa</taxon>
        <taxon>Chordata</taxon>
        <taxon>Craniata</taxon>
        <taxon>Vertebrata</taxon>
        <taxon>Euteleostomi</taxon>
        <taxon>Actinopterygii</taxon>
        <taxon>Neopterygii</taxon>
        <taxon>Teleostei</taxon>
        <taxon>Neoteleostei</taxon>
        <taxon>Acanthomorphata</taxon>
        <taxon>Ovalentaria</taxon>
        <taxon>Blenniimorphae</taxon>
        <taxon>Blenniiformes</taxon>
        <taxon>Gobiesocoidei</taxon>
        <taxon>Gobiesocidae</taxon>
        <taxon>Gobiesocinae</taxon>
        <taxon>Gouania</taxon>
    </lineage>
</organism>
<keyword evidence="7" id="KW-0862">Zinc</keyword>
<accession>A0A8C5G0V9</accession>
<feature type="region of interest" description="Disordered" evidence="13">
    <location>
        <begin position="344"/>
        <end position="364"/>
    </location>
</feature>
<name>A0A8C5G0V9_GOUWI</name>
<evidence type="ECO:0000259" key="14">
    <source>
        <dbReference type="PROSITE" id="PS50157"/>
    </source>
</evidence>
<dbReference type="PROSITE" id="PS50157">
    <property type="entry name" value="ZINC_FINGER_C2H2_2"/>
    <property type="match status" value="3"/>
</dbReference>
<feature type="region of interest" description="Disordered" evidence="13">
    <location>
        <begin position="224"/>
        <end position="250"/>
    </location>
</feature>
<evidence type="ECO:0000256" key="9">
    <source>
        <dbReference type="ARBA" id="ARBA00023125"/>
    </source>
</evidence>
<reference evidence="15" key="2">
    <citation type="submission" date="2025-09" db="UniProtKB">
        <authorList>
            <consortium name="Ensembl"/>
        </authorList>
    </citation>
    <scope>IDENTIFICATION</scope>
</reference>
<feature type="domain" description="C2H2-type" evidence="14">
    <location>
        <begin position="335"/>
        <end position="362"/>
    </location>
</feature>
<gene>
    <name evidence="15" type="primary">LOC114460624</name>
</gene>
<evidence type="ECO:0000256" key="12">
    <source>
        <dbReference type="PROSITE-ProRule" id="PRU00042"/>
    </source>
</evidence>
<keyword evidence="16" id="KW-1185">Reference proteome</keyword>
<dbReference type="InterPro" id="IPR013087">
    <property type="entry name" value="Znf_C2H2_type"/>
</dbReference>
<dbReference type="GO" id="GO:0003677">
    <property type="term" value="F:DNA binding"/>
    <property type="evidence" value="ECO:0007669"/>
    <property type="project" value="UniProtKB-KW"/>
</dbReference>
<keyword evidence="8" id="KW-0805">Transcription regulation</keyword>
<dbReference type="PROSITE" id="PS00028">
    <property type="entry name" value="ZINC_FINGER_C2H2_1"/>
    <property type="match status" value="2"/>
</dbReference>
<keyword evidence="4" id="KW-0479">Metal-binding</keyword>
<evidence type="ECO:0000313" key="16">
    <source>
        <dbReference type="Proteomes" id="UP000694680"/>
    </source>
</evidence>
<dbReference type="SMART" id="SM00355">
    <property type="entry name" value="ZnF_C2H2"/>
    <property type="match status" value="3"/>
</dbReference>
<dbReference type="FunFam" id="3.30.160.60:FF:000771">
    <property type="entry name" value="zinc finger protein 648"/>
    <property type="match status" value="2"/>
</dbReference>
<feature type="domain" description="C2H2-type" evidence="14">
    <location>
        <begin position="257"/>
        <end position="284"/>
    </location>
</feature>
<protein>
    <submittedName>
        <fullName evidence="15">Zinc finger protein 135-like</fullName>
    </submittedName>
</protein>
<comment type="similarity">
    <text evidence="3">Belongs to the krueppel C2H2-type zinc-finger protein family.</text>
</comment>
<sequence length="364" mass="40736">MAESETECDTPGLDTLGSECVIAHSHVDLHYKAEMEIRTEEKQGGVRSQGENLRWSQKISYTKPTVCSATSVGKSLATWLIFTNTLRLTRTSTLTSVSTVGRALSWAKMLWMRHLKNHQEVHTQEKPYTCGQCGKDFAMTSNMKQHQKTHATVVLIDKPNQCAQYSKCSAATTEDPLGLETVQMQHVQKKLFKVTPAGSRRTPASIATRGFNHSSSFSRHHKTHLQNPVFSPPQPGKPLTYGSPLKQQVHQPGDQPYMCLHCDKGFNHSLSLSRHQRVHSEGKTYNFGHCGTRFKHFSSLNKHLRADGSSPIPAPKGFRNNVFPKPHILSVEKPYMGSQCGKGFNHSSSLSRHHRIHVDQSAHI</sequence>
<feature type="domain" description="C2H2-type" evidence="14">
    <location>
        <begin position="128"/>
        <end position="151"/>
    </location>
</feature>
<dbReference type="InterPro" id="IPR050758">
    <property type="entry name" value="Znf_C2H2-type"/>
</dbReference>
<dbReference type="FunFam" id="3.30.160.60:FF:000634">
    <property type="entry name" value="Zinc finger X-chromosomal protein"/>
    <property type="match status" value="1"/>
</dbReference>
<dbReference type="GO" id="GO:0008270">
    <property type="term" value="F:zinc ion binding"/>
    <property type="evidence" value="ECO:0007669"/>
    <property type="project" value="UniProtKB-KW"/>
</dbReference>
<evidence type="ECO:0000256" key="6">
    <source>
        <dbReference type="ARBA" id="ARBA00022771"/>
    </source>
</evidence>
<dbReference type="Gene3D" id="3.30.160.60">
    <property type="entry name" value="Classic Zinc Finger"/>
    <property type="match status" value="3"/>
</dbReference>
<evidence type="ECO:0000256" key="10">
    <source>
        <dbReference type="ARBA" id="ARBA00023163"/>
    </source>
</evidence>
<comment type="subcellular location">
    <subcellularLocation>
        <location evidence="2">Nucleus</location>
    </subcellularLocation>
</comment>
<evidence type="ECO:0000256" key="11">
    <source>
        <dbReference type="ARBA" id="ARBA00023242"/>
    </source>
</evidence>
<evidence type="ECO:0000256" key="1">
    <source>
        <dbReference type="ARBA" id="ARBA00003767"/>
    </source>
</evidence>
<comment type="function">
    <text evidence="1">May be involved in transcriptional regulation.</text>
</comment>
<dbReference type="Pfam" id="PF00096">
    <property type="entry name" value="zf-C2H2"/>
    <property type="match status" value="3"/>
</dbReference>
<keyword evidence="11" id="KW-0539">Nucleus</keyword>
<dbReference type="SUPFAM" id="SSF57667">
    <property type="entry name" value="beta-beta-alpha zinc fingers"/>
    <property type="match status" value="3"/>
</dbReference>
<evidence type="ECO:0000256" key="2">
    <source>
        <dbReference type="ARBA" id="ARBA00004123"/>
    </source>
</evidence>
<keyword evidence="9" id="KW-0238">DNA-binding</keyword>
<evidence type="ECO:0000256" key="13">
    <source>
        <dbReference type="SAM" id="MobiDB-lite"/>
    </source>
</evidence>
<dbReference type="PANTHER" id="PTHR23234">
    <property type="entry name" value="ZNF44 PROTEIN"/>
    <property type="match status" value="1"/>
</dbReference>
<evidence type="ECO:0000313" key="15">
    <source>
        <dbReference type="Ensembl" id="ENSGWIP00000005971.1"/>
    </source>
</evidence>
<evidence type="ECO:0000256" key="5">
    <source>
        <dbReference type="ARBA" id="ARBA00022737"/>
    </source>
</evidence>
<reference evidence="15" key="1">
    <citation type="submission" date="2025-08" db="UniProtKB">
        <authorList>
            <consortium name="Ensembl"/>
        </authorList>
    </citation>
    <scope>IDENTIFICATION</scope>
</reference>
<keyword evidence="6 12" id="KW-0863">Zinc-finger</keyword>
<proteinExistence type="inferred from homology"/>
<dbReference type="Ensembl" id="ENSGWIT00000006586.1">
    <property type="protein sequence ID" value="ENSGWIP00000005971.1"/>
    <property type="gene ID" value="ENSGWIG00000003483.1"/>
</dbReference>
<keyword evidence="10" id="KW-0804">Transcription</keyword>
<evidence type="ECO:0000256" key="3">
    <source>
        <dbReference type="ARBA" id="ARBA00006991"/>
    </source>
</evidence>
<dbReference type="AlphaFoldDB" id="A0A8C5G0V9"/>
<evidence type="ECO:0000256" key="7">
    <source>
        <dbReference type="ARBA" id="ARBA00022833"/>
    </source>
</evidence>
<keyword evidence="5" id="KW-0677">Repeat</keyword>
<dbReference type="GO" id="GO:0005634">
    <property type="term" value="C:nucleus"/>
    <property type="evidence" value="ECO:0007669"/>
    <property type="project" value="UniProtKB-SubCell"/>
</dbReference>
<dbReference type="Proteomes" id="UP000694680">
    <property type="component" value="Unassembled WGS sequence"/>
</dbReference>
<evidence type="ECO:0000256" key="4">
    <source>
        <dbReference type="ARBA" id="ARBA00022723"/>
    </source>
</evidence>
<dbReference type="InterPro" id="IPR036236">
    <property type="entry name" value="Znf_C2H2_sf"/>
</dbReference>
<evidence type="ECO:0000256" key="8">
    <source>
        <dbReference type="ARBA" id="ARBA00023015"/>
    </source>
</evidence>